<dbReference type="InterPro" id="IPR008469">
    <property type="entry name" value="DREPP"/>
</dbReference>
<comment type="caution">
    <text evidence="2">The sequence shown here is derived from an EMBL/GenBank/DDBJ whole genome shotgun (WGS) entry which is preliminary data.</text>
</comment>
<reference evidence="2 3" key="1">
    <citation type="submission" date="2020-08" db="EMBL/GenBank/DDBJ databases">
        <title>Plant Genome Project.</title>
        <authorList>
            <person name="Zhang R.-G."/>
        </authorList>
    </citation>
    <scope>NUCLEOTIDE SEQUENCE [LARGE SCALE GENOMIC DNA]</scope>
    <source>
        <tissue evidence="2">Rhizome</tissue>
    </source>
</reference>
<proteinExistence type="predicted"/>
<dbReference type="GO" id="GO:0005886">
    <property type="term" value="C:plasma membrane"/>
    <property type="evidence" value="ECO:0007669"/>
    <property type="project" value="InterPro"/>
</dbReference>
<dbReference type="Pfam" id="PF05558">
    <property type="entry name" value="DREPP"/>
    <property type="match status" value="1"/>
</dbReference>
<evidence type="ECO:0000313" key="3">
    <source>
        <dbReference type="Proteomes" id="UP000734854"/>
    </source>
</evidence>
<evidence type="ECO:0008006" key="4">
    <source>
        <dbReference type="Google" id="ProtNLM"/>
    </source>
</evidence>
<accession>A0A8J5G1B6</accession>
<feature type="compositionally biased region" description="Basic and acidic residues" evidence="1">
    <location>
        <begin position="208"/>
        <end position="225"/>
    </location>
</feature>
<dbReference type="PANTHER" id="PTHR38522:SF2">
    <property type="entry name" value="PLASMA MEMBRANE-ASSOCIATED CATION-BINDING PROTEIN 1"/>
    <property type="match status" value="1"/>
</dbReference>
<feature type="compositionally biased region" description="Low complexity" evidence="1">
    <location>
        <begin position="229"/>
        <end position="246"/>
    </location>
</feature>
<protein>
    <recommendedName>
        <fullName evidence="4">Plasma membrane-associated cation-binding protein 1</fullName>
    </recommendedName>
</protein>
<gene>
    <name evidence="2" type="ORF">ZIOFF_045897</name>
</gene>
<organism evidence="2 3">
    <name type="scientific">Zingiber officinale</name>
    <name type="common">Ginger</name>
    <name type="synonym">Amomum zingiber</name>
    <dbReference type="NCBI Taxonomy" id="94328"/>
    <lineage>
        <taxon>Eukaryota</taxon>
        <taxon>Viridiplantae</taxon>
        <taxon>Streptophyta</taxon>
        <taxon>Embryophyta</taxon>
        <taxon>Tracheophyta</taxon>
        <taxon>Spermatophyta</taxon>
        <taxon>Magnoliopsida</taxon>
        <taxon>Liliopsida</taxon>
        <taxon>Zingiberales</taxon>
        <taxon>Zingiberaceae</taxon>
        <taxon>Zingiber</taxon>
    </lineage>
</organism>
<evidence type="ECO:0000313" key="2">
    <source>
        <dbReference type="EMBL" id="KAG6497991.1"/>
    </source>
</evidence>
<dbReference type="Proteomes" id="UP000734854">
    <property type="component" value="Unassembled WGS sequence"/>
</dbReference>
<dbReference type="AlphaFoldDB" id="A0A8J5G1B6"/>
<evidence type="ECO:0000256" key="1">
    <source>
        <dbReference type="SAM" id="MobiDB-lite"/>
    </source>
</evidence>
<feature type="region of interest" description="Disordered" evidence="1">
    <location>
        <begin position="195"/>
        <end position="264"/>
    </location>
</feature>
<dbReference type="EMBL" id="JACMSC010000012">
    <property type="protein sequence ID" value="KAG6497991.1"/>
    <property type="molecule type" value="Genomic_DNA"/>
</dbReference>
<dbReference type="PANTHER" id="PTHR38522">
    <property type="entry name" value="PLASMA MEMBRANE-ASSOCIATED CATION-BINDING PROTEIN 1"/>
    <property type="match status" value="1"/>
</dbReference>
<keyword evidence="3" id="KW-1185">Reference proteome</keyword>
<sequence length="264" mass="28532">MPVTAQRHRSRFPGAGAHRQLPTYSLFHIYPFFVAISTSVPSSGTDSFPRRGPRTGFLRGFEEKELYTDTEMGSIWKSKVLPSFANVFGNSKKKAAAAEAEEYGRGFEEKKTELQAKVVEIYEASPAPIKALVKKPTESGLKKNSSGVKKFLEELVKIEFPGSKPVSEAAVTFGSAYVAGPITFIFEEVSSLLPAEEEPPAAPAPGERTSKEVTAEVIEETKKEEEETTPPASATETPALAESTTTEPPPPRAEDAPATEPAKA</sequence>
<name>A0A8J5G1B6_ZINOF</name>